<keyword evidence="1" id="KW-0472">Membrane</keyword>
<keyword evidence="1" id="KW-1133">Transmembrane helix</keyword>
<reference evidence="2 3" key="1">
    <citation type="journal article" date="2014" name="Mol. Plant">
        <title>Chromosome Scale Genome Assembly and Transcriptome Profiling of Nannochloropsis gaditana in Nitrogen Depletion.</title>
        <authorList>
            <person name="Corteggiani Carpinelli E."/>
            <person name="Telatin A."/>
            <person name="Vitulo N."/>
            <person name="Forcato C."/>
            <person name="D'Angelo M."/>
            <person name="Schiavon R."/>
            <person name="Vezzi A."/>
            <person name="Giacometti G.M."/>
            <person name="Morosinotto T."/>
            <person name="Valle G."/>
        </authorList>
    </citation>
    <scope>NUCLEOTIDE SEQUENCE [LARGE SCALE GENOMIC DNA]</scope>
    <source>
        <strain evidence="2 3">B-31</strain>
    </source>
</reference>
<dbReference type="EMBL" id="AZIL01000425">
    <property type="protein sequence ID" value="EWM27703.1"/>
    <property type="molecule type" value="Genomic_DNA"/>
</dbReference>
<keyword evidence="1" id="KW-0812">Transmembrane</keyword>
<evidence type="ECO:0000256" key="1">
    <source>
        <dbReference type="SAM" id="Phobius"/>
    </source>
</evidence>
<feature type="transmembrane region" description="Helical" evidence="1">
    <location>
        <begin position="56"/>
        <end position="76"/>
    </location>
</feature>
<evidence type="ECO:0000313" key="3">
    <source>
        <dbReference type="Proteomes" id="UP000019335"/>
    </source>
</evidence>
<accession>W7TW08</accession>
<dbReference type="Proteomes" id="UP000019335">
    <property type="component" value="Chromosome 6"/>
</dbReference>
<organism evidence="2 3">
    <name type="scientific">Nannochloropsis gaditana</name>
    <dbReference type="NCBI Taxonomy" id="72520"/>
    <lineage>
        <taxon>Eukaryota</taxon>
        <taxon>Sar</taxon>
        <taxon>Stramenopiles</taxon>
        <taxon>Ochrophyta</taxon>
        <taxon>Eustigmatophyceae</taxon>
        <taxon>Eustigmatales</taxon>
        <taxon>Monodopsidaceae</taxon>
        <taxon>Nannochloropsis</taxon>
    </lineage>
</organism>
<sequence>MPKRFLRRYERALICFHVSDVSFPHTPVPQCTMTVVKVEVSSYSNRTPSSSMGDRAVLVISVLSFCLIFVRFCGLFSDIEHQRLKRIESDQILQTTFADAAMNKSSCLWINFMDYGRSGNRLI</sequence>
<gene>
    <name evidence="2" type="ORF">Naga_100104g23</name>
</gene>
<protein>
    <submittedName>
        <fullName evidence="2">Uncharacterized protein</fullName>
    </submittedName>
</protein>
<evidence type="ECO:0000313" key="2">
    <source>
        <dbReference type="EMBL" id="EWM27703.1"/>
    </source>
</evidence>
<keyword evidence="3" id="KW-1185">Reference proteome</keyword>
<dbReference type="AlphaFoldDB" id="W7TW08"/>
<name>W7TW08_9STRA</name>
<proteinExistence type="predicted"/>
<comment type="caution">
    <text evidence="2">The sequence shown here is derived from an EMBL/GenBank/DDBJ whole genome shotgun (WGS) entry which is preliminary data.</text>
</comment>